<reference evidence="3" key="1">
    <citation type="submission" date="2020-10" db="EMBL/GenBank/DDBJ databases">
        <authorList>
            <person name="Gilroy R."/>
        </authorList>
    </citation>
    <scope>NUCLEOTIDE SEQUENCE</scope>
    <source>
        <strain evidence="3">CHK195-4489</strain>
    </source>
</reference>
<dbReference type="Proteomes" id="UP000824089">
    <property type="component" value="Unassembled WGS sequence"/>
</dbReference>
<dbReference type="Pfam" id="PF00079">
    <property type="entry name" value="Serpin"/>
    <property type="match status" value="1"/>
</dbReference>
<dbReference type="PANTHER" id="PTHR11461">
    <property type="entry name" value="SERINE PROTEASE INHIBITOR, SERPIN"/>
    <property type="match status" value="1"/>
</dbReference>
<name>A0A9D1LA24_9CLOT</name>
<dbReference type="PROSITE" id="PS00284">
    <property type="entry name" value="SERPIN"/>
    <property type="match status" value="1"/>
</dbReference>
<gene>
    <name evidence="3" type="ORF">IAD50_05425</name>
</gene>
<proteinExistence type="inferred from homology"/>
<dbReference type="Gene3D" id="2.30.39.10">
    <property type="entry name" value="Alpha-1-antitrypsin, domain 1"/>
    <property type="match status" value="1"/>
</dbReference>
<dbReference type="Gene3D" id="3.30.497.10">
    <property type="entry name" value="Antithrombin, subunit I, domain 2"/>
    <property type="match status" value="1"/>
</dbReference>
<evidence type="ECO:0000259" key="2">
    <source>
        <dbReference type="SMART" id="SM00093"/>
    </source>
</evidence>
<reference evidence="3" key="2">
    <citation type="journal article" date="2021" name="PeerJ">
        <title>Extensive microbial diversity within the chicken gut microbiome revealed by metagenomics and culture.</title>
        <authorList>
            <person name="Gilroy R."/>
            <person name="Ravi A."/>
            <person name="Getino M."/>
            <person name="Pursley I."/>
            <person name="Horton D.L."/>
            <person name="Alikhan N.F."/>
            <person name="Baker D."/>
            <person name="Gharbi K."/>
            <person name="Hall N."/>
            <person name="Watson M."/>
            <person name="Adriaenssens E.M."/>
            <person name="Foster-Nyarko E."/>
            <person name="Jarju S."/>
            <person name="Secka A."/>
            <person name="Antonio M."/>
            <person name="Oren A."/>
            <person name="Chaudhuri R.R."/>
            <person name="La Ragione R."/>
            <person name="Hildebrand F."/>
            <person name="Pallen M.J."/>
        </authorList>
    </citation>
    <scope>NUCLEOTIDE SEQUENCE</scope>
    <source>
        <strain evidence="3">CHK195-4489</strain>
    </source>
</reference>
<comment type="caution">
    <text evidence="3">The sequence shown here is derived from an EMBL/GenBank/DDBJ whole genome shotgun (WGS) entry which is preliminary data.</text>
</comment>
<evidence type="ECO:0000256" key="1">
    <source>
        <dbReference type="RuleBase" id="RU000411"/>
    </source>
</evidence>
<dbReference type="PANTHER" id="PTHR11461:SF211">
    <property type="entry name" value="GH10112P-RELATED"/>
    <property type="match status" value="1"/>
</dbReference>
<organism evidence="3 4">
    <name type="scientific">Candidatus Egerieisoma faecipullorum</name>
    <dbReference type="NCBI Taxonomy" id="2840963"/>
    <lineage>
        <taxon>Bacteria</taxon>
        <taxon>Bacillati</taxon>
        <taxon>Bacillota</taxon>
        <taxon>Clostridia</taxon>
        <taxon>Eubacteriales</taxon>
        <taxon>Clostridiaceae</taxon>
        <taxon>Clostridiaceae incertae sedis</taxon>
        <taxon>Candidatus Egerieisoma</taxon>
    </lineage>
</organism>
<evidence type="ECO:0000313" key="3">
    <source>
        <dbReference type="EMBL" id="HIU29720.1"/>
    </source>
</evidence>
<dbReference type="InterPro" id="IPR042185">
    <property type="entry name" value="Serpin_sf_2"/>
</dbReference>
<sequence length="422" mass="46073">MKPRQNLRIILLCILLTGGMLLHFTGCSAEIQAADLMEGIKAGPVGERASDEAFLLASADFAAALFRNISASEQQANSLVSPLSAMLALAMTANGADTQTKAEMEKVLGGSLPIEELNEYLHTYVKNLPSEEKSRLEIANSIWFREDEGLLQVNSEFLQKNADYYNAAAYQSAFDSQTVKDINSWIEKNTDGMIDKIIEELDSSEMMYLINALVFDAEWETPYQKHDVVNGTFTRGDGTACDVQMMRSCETKYIRDENAVGFIKNYAGGKYGFAVLLPDEAVPLEEYVDALSGARLLSVFSNAESASVDAWLPKFSYEYSAALNDALAQMGMPSAFSSETADFAKLGSSSLGNLYIGKVIHKTFISVSELGTRAGAASAVSMEAESAPMYDYTVKLDRPFVYAIIDNATNLPIFLGTMQIPS</sequence>
<dbReference type="AlphaFoldDB" id="A0A9D1LA24"/>
<dbReference type="EMBL" id="DVMM01000109">
    <property type="protein sequence ID" value="HIU29720.1"/>
    <property type="molecule type" value="Genomic_DNA"/>
</dbReference>
<dbReference type="CDD" id="cd19589">
    <property type="entry name" value="serpin_tengpin-like"/>
    <property type="match status" value="1"/>
</dbReference>
<comment type="similarity">
    <text evidence="1">Belongs to the serpin family.</text>
</comment>
<accession>A0A9D1LA24</accession>
<dbReference type="GO" id="GO:0005615">
    <property type="term" value="C:extracellular space"/>
    <property type="evidence" value="ECO:0007669"/>
    <property type="project" value="InterPro"/>
</dbReference>
<dbReference type="InterPro" id="IPR000215">
    <property type="entry name" value="Serpin_fam"/>
</dbReference>
<feature type="domain" description="Serpin" evidence="2">
    <location>
        <begin position="63"/>
        <end position="421"/>
    </location>
</feature>
<dbReference type="InterPro" id="IPR036186">
    <property type="entry name" value="Serpin_sf"/>
</dbReference>
<protein>
    <submittedName>
        <fullName evidence="3">Serpin family protein</fullName>
    </submittedName>
</protein>
<evidence type="ECO:0000313" key="4">
    <source>
        <dbReference type="Proteomes" id="UP000824089"/>
    </source>
</evidence>
<dbReference type="InterPro" id="IPR023796">
    <property type="entry name" value="Serpin_dom"/>
</dbReference>
<dbReference type="SMART" id="SM00093">
    <property type="entry name" value="SERPIN"/>
    <property type="match status" value="1"/>
</dbReference>
<dbReference type="InterPro" id="IPR042178">
    <property type="entry name" value="Serpin_sf_1"/>
</dbReference>
<dbReference type="GO" id="GO:0004867">
    <property type="term" value="F:serine-type endopeptidase inhibitor activity"/>
    <property type="evidence" value="ECO:0007669"/>
    <property type="project" value="InterPro"/>
</dbReference>
<dbReference type="InterPro" id="IPR023795">
    <property type="entry name" value="Serpin_CS"/>
</dbReference>
<dbReference type="SUPFAM" id="SSF56574">
    <property type="entry name" value="Serpins"/>
    <property type="match status" value="1"/>
</dbReference>